<feature type="transmembrane region" description="Helical" evidence="1">
    <location>
        <begin position="79"/>
        <end position="101"/>
    </location>
</feature>
<sequence length="405" mass="43731">MSQRTVNALVHVVRTLWIGTLIFVAVKSFVTLDRHSVYPDYAAAARDWPTDGPFESMVSFQYLPYFSDLLAPFAALPNWLGALSWGTLTFALYATGLRAFLTLDPPDGRPNGAGRQLALACGILIGCGSFANHQANVLVAGCWLWAAVAVRKQQWWAAAVLFALPMFKMYTLAPGLVFAALYPRQLGLRLAAVVAALLALPFAFHSAAVLGYRFDKMTEYLVSGEHYRKFPYQTLYEAWRLYVGDVRASWLLPVQALAGLAVPLLLVRLRRAGAPGAEVERHGLFLGATWCISFGPSIEPQTYLVAAPAIGWWLASCAFGPRPNRVAVAGLAVVAVLAGSPLYSFGPGVRDALIPYKIPFLALAALHLGLLYTVRVQTRAREMMSRGAAGVGVPVPSAVAPVVSG</sequence>
<feature type="transmembrane region" description="Helical" evidence="1">
    <location>
        <begin position="155"/>
        <end position="178"/>
    </location>
</feature>
<keyword evidence="1" id="KW-0472">Membrane</keyword>
<dbReference type="KEGG" id="lrs:PX52LOC_08063"/>
<feature type="transmembrane region" description="Helical" evidence="1">
    <location>
        <begin position="190"/>
        <end position="212"/>
    </location>
</feature>
<dbReference type="AlphaFoldDB" id="A0A5C1AS10"/>
<feature type="transmembrane region" description="Helical" evidence="1">
    <location>
        <begin position="358"/>
        <end position="376"/>
    </location>
</feature>
<proteinExistence type="predicted"/>
<protein>
    <recommendedName>
        <fullName evidence="4">DUF2029 domain-containing protein</fullName>
    </recommendedName>
</protein>
<evidence type="ECO:0000256" key="1">
    <source>
        <dbReference type="SAM" id="Phobius"/>
    </source>
</evidence>
<dbReference type="EMBL" id="CP042425">
    <property type="protein sequence ID" value="QEL20937.1"/>
    <property type="molecule type" value="Genomic_DNA"/>
</dbReference>
<evidence type="ECO:0000313" key="3">
    <source>
        <dbReference type="Proteomes" id="UP000324974"/>
    </source>
</evidence>
<feature type="transmembrane region" description="Helical" evidence="1">
    <location>
        <begin position="326"/>
        <end position="346"/>
    </location>
</feature>
<name>A0A5C1AS10_9BACT</name>
<keyword evidence="1" id="KW-1133">Transmembrane helix</keyword>
<keyword evidence="1" id="KW-0812">Transmembrane</keyword>
<reference evidence="3" key="1">
    <citation type="submission" date="2019-08" db="EMBL/GenBank/DDBJ databases">
        <title>Limnoglobus roseus gen. nov., sp. nov., a novel freshwater planctomycete with a giant genome from the family Gemmataceae.</title>
        <authorList>
            <person name="Kulichevskaya I.S."/>
            <person name="Naumoff D.G."/>
            <person name="Miroshnikov K."/>
            <person name="Ivanova A."/>
            <person name="Philippov D.A."/>
            <person name="Hakobyan A."/>
            <person name="Rijpstra I.C."/>
            <person name="Sinninghe Damste J.S."/>
            <person name="Liesack W."/>
            <person name="Dedysh S.N."/>
        </authorList>
    </citation>
    <scope>NUCLEOTIDE SEQUENCE [LARGE SCALE GENOMIC DNA]</scope>
    <source>
        <strain evidence="3">PX52</strain>
    </source>
</reference>
<dbReference type="RefSeq" id="WP_149115180.1">
    <property type="nucleotide sequence ID" value="NZ_CP042425.1"/>
</dbReference>
<evidence type="ECO:0008006" key="4">
    <source>
        <dbReference type="Google" id="ProtNLM"/>
    </source>
</evidence>
<keyword evidence="3" id="KW-1185">Reference proteome</keyword>
<evidence type="ECO:0000313" key="2">
    <source>
        <dbReference type="EMBL" id="QEL20937.1"/>
    </source>
</evidence>
<feature type="transmembrane region" description="Helical" evidence="1">
    <location>
        <begin position="12"/>
        <end position="30"/>
    </location>
</feature>
<dbReference type="OrthoDB" id="8096476at2"/>
<gene>
    <name evidence="2" type="ORF">PX52LOC_08063</name>
</gene>
<accession>A0A5C1AS10</accession>
<dbReference type="Proteomes" id="UP000324974">
    <property type="component" value="Chromosome"/>
</dbReference>
<organism evidence="2 3">
    <name type="scientific">Limnoglobus roseus</name>
    <dbReference type="NCBI Taxonomy" id="2598579"/>
    <lineage>
        <taxon>Bacteria</taxon>
        <taxon>Pseudomonadati</taxon>
        <taxon>Planctomycetota</taxon>
        <taxon>Planctomycetia</taxon>
        <taxon>Gemmatales</taxon>
        <taxon>Gemmataceae</taxon>
        <taxon>Limnoglobus</taxon>
    </lineage>
</organism>